<organism evidence="1 2">
    <name type="scientific">Trifolium medium</name>
    <dbReference type="NCBI Taxonomy" id="97028"/>
    <lineage>
        <taxon>Eukaryota</taxon>
        <taxon>Viridiplantae</taxon>
        <taxon>Streptophyta</taxon>
        <taxon>Embryophyta</taxon>
        <taxon>Tracheophyta</taxon>
        <taxon>Spermatophyta</taxon>
        <taxon>Magnoliopsida</taxon>
        <taxon>eudicotyledons</taxon>
        <taxon>Gunneridae</taxon>
        <taxon>Pentapetalae</taxon>
        <taxon>rosids</taxon>
        <taxon>fabids</taxon>
        <taxon>Fabales</taxon>
        <taxon>Fabaceae</taxon>
        <taxon>Papilionoideae</taxon>
        <taxon>50 kb inversion clade</taxon>
        <taxon>NPAAA clade</taxon>
        <taxon>Hologalegina</taxon>
        <taxon>IRL clade</taxon>
        <taxon>Trifolieae</taxon>
        <taxon>Trifolium</taxon>
    </lineage>
</organism>
<sequence length="68" mass="7283">SAGGNYISSPIQESQVSYSFTFTLSCISCALSDFDIGAPASTTPPPWIDCLDYCQPPAQRTIAGHHLF</sequence>
<protein>
    <submittedName>
        <fullName evidence="1">Uncharacterized protein</fullName>
    </submittedName>
</protein>
<reference evidence="1 2" key="1">
    <citation type="journal article" date="2018" name="Front. Plant Sci.">
        <title>Red Clover (Trifolium pratense) and Zigzag Clover (T. medium) - A Picture of Genomic Similarities and Differences.</title>
        <authorList>
            <person name="Dluhosova J."/>
            <person name="Istvanek J."/>
            <person name="Nedelnik J."/>
            <person name="Repkova J."/>
        </authorList>
    </citation>
    <scope>NUCLEOTIDE SEQUENCE [LARGE SCALE GENOMIC DNA]</scope>
    <source>
        <strain evidence="2">cv. 10/8</strain>
        <tissue evidence="1">Leaf</tissue>
    </source>
</reference>
<name>A0A392VXZ7_9FABA</name>
<keyword evidence="2" id="KW-1185">Reference proteome</keyword>
<dbReference type="EMBL" id="LXQA011275356">
    <property type="protein sequence ID" value="MCI91555.1"/>
    <property type="molecule type" value="Genomic_DNA"/>
</dbReference>
<comment type="caution">
    <text evidence="1">The sequence shown here is derived from an EMBL/GenBank/DDBJ whole genome shotgun (WGS) entry which is preliminary data.</text>
</comment>
<proteinExistence type="predicted"/>
<dbReference type="Proteomes" id="UP000265520">
    <property type="component" value="Unassembled WGS sequence"/>
</dbReference>
<dbReference type="AlphaFoldDB" id="A0A392VXZ7"/>
<feature type="non-terminal residue" evidence="1">
    <location>
        <position position="1"/>
    </location>
</feature>
<accession>A0A392VXZ7</accession>
<evidence type="ECO:0000313" key="1">
    <source>
        <dbReference type="EMBL" id="MCI91555.1"/>
    </source>
</evidence>
<evidence type="ECO:0000313" key="2">
    <source>
        <dbReference type="Proteomes" id="UP000265520"/>
    </source>
</evidence>